<feature type="compositionally biased region" description="Pro residues" evidence="1">
    <location>
        <begin position="243"/>
        <end position="269"/>
    </location>
</feature>
<feature type="region of interest" description="Disordered" evidence="1">
    <location>
        <begin position="74"/>
        <end position="329"/>
    </location>
</feature>
<feature type="compositionally biased region" description="Low complexity" evidence="1">
    <location>
        <begin position="225"/>
        <end position="242"/>
    </location>
</feature>
<proteinExistence type="predicted"/>
<evidence type="ECO:0000256" key="1">
    <source>
        <dbReference type="SAM" id="MobiDB-lite"/>
    </source>
</evidence>
<feature type="region of interest" description="Disordered" evidence="1">
    <location>
        <begin position="1"/>
        <end position="34"/>
    </location>
</feature>
<dbReference type="RefSeq" id="WP_328954644.1">
    <property type="nucleotide sequence ID" value="NZ_CP108110.1"/>
</dbReference>
<feature type="region of interest" description="Disordered" evidence="1">
    <location>
        <begin position="479"/>
        <end position="524"/>
    </location>
</feature>
<feature type="region of interest" description="Disordered" evidence="1">
    <location>
        <begin position="416"/>
        <end position="458"/>
    </location>
</feature>
<feature type="compositionally biased region" description="Polar residues" evidence="1">
    <location>
        <begin position="140"/>
        <end position="149"/>
    </location>
</feature>
<feature type="compositionally biased region" description="Pro residues" evidence="1">
    <location>
        <begin position="481"/>
        <end position="499"/>
    </location>
</feature>
<keyword evidence="3" id="KW-1185">Reference proteome</keyword>
<feature type="compositionally biased region" description="Low complexity" evidence="1">
    <location>
        <begin position="150"/>
        <end position="167"/>
    </location>
</feature>
<sequence>MGPSEDTGQDTAYPHDRYRTRHGRHGRPGPFGGRLRLPTLRFSGAAMAMSTVVGISIATTLLLNEQQGVGRRAGVARVGSSAPPPSPAVDPDSGSGTASGTTSGPASGTTADREAGAPATTAGRPPATPAVPLPGPTGPNQPNDPNSQNGPTAGPAAPGSTPGPRSATPAAPRGDSPTGVPLAEGPPPRHSVTGEPAGGHGGGQDTLAAGQSAEEQPASRNADRPAAGMPAEEPTPTATAPATPAPSPSPTAPRPLAPAPGTPTPPPPHDWTGEILTDPGTGGTDSTGEKGGTSGTSGTGSTSGTGEKGGEGGKGVKGGTDNADDPALTGTALVQPLGRDGTRHLLTLTVTESLTALQAEFRLAPGALAPGAGTVWTDLAGAVVTTHQERGAAVYRFTTPPGTDVRPGRYTFAVLGIRPPAPRRTDPRAPGSRPSDGRSAEPRAAEPRAAEPRSAESWAASAFGIGRPRAVAALGTFAAPAPAPVPAPAPASAPPPAPTPASASASASAPTQRDGTRPLTAPAR</sequence>
<evidence type="ECO:0000313" key="3">
    <source>
        <dbReference type="Proteomes" id="UP001432222"/>
    </source>
</evidence>
<feature type="compositionally biased region" description="Low complexity" evidence="1">
    <location>
        <begin position="500"/>
        <end position="510"/>
    </location>
</feature>
<reference evidence="2" key="1">
    <citation type="submission" date="2022-10" db="EMBL/GenBank/DDBJ databases">
        <title>The complete genomes of actinobacterial strains from the NBC collection.</title>
        <authorList>
            <person name="Joergensen T.S."/>
            <person name="Alvarez Arevalo M."/>
            <person name="Sterndorff E.B."/>
            <person name="Faurdal D."/>
            <person name="Vuksanovic O."/>
            <person name="Mourched A.-S."/>
            <person name="Charusanti P."/>
            <person name="Shaw S."/>
            <person name="Blin K."/>
            <person name="Weber T."/>
        </authorList>
    </citation>
    <scope>NUCLEOTIDE SEQUENCE</scope>
    <source>
        <strain evidence="2">NBC_00222</strain>
    </source>
</reference>
<feature type="compositionally biased region" description="Pro residues" evidence="1">
    <location>
        <begin position="126"/>
        <end position="139"/>
    </location>
</feature>
<protein>
    <submittedName>
        <fullName evidence="2">Uncharacterized protein</fullName>
    </submittedName>
</protein>
<evidence type="ECO:0000313" key="2">
    <source>
        <dbReference type="EMBL" id="WUQ83694.1"/>
    </source>
</evidence>
<dbReference type="EMBL" id="CP108110">
    <property type="protein sequence ID" value="WUQ83694.1"/>
    <property type="molecule type" value="Genomic_DNA"/>
</dbReference>
<name>A0ABZ1TYR1_9ACTN</name>
<accession>A0ABZ1TYR1</accession>
<feature type="compositionally biased region" description="Basic and acidic residues" evidence="1">
    <location>
        <begin position="435"/>
        <end position="454"/>
    </location>
</feature>
<gene>
    <name evidence="2" type="ORF">OHA16_12360</name>
</gene>
<dbReference type="Proteomes" id="UP001432222">
    <property type="component" value="Chromosome"/>
</dbReference>
<feature type="compositionally biased region" description="Basic residues" evidence="1">
    <location>
        <begin position="18"/>
        <end position="27"/>
    </location>
</feature>
<organism evidence="2 3">
    <name type="scientific">Kitasatospora purpeofusca</name>
    <dbReference type="NCBI Taxonomy" id="67352"/>
    <lineage>
        <taxon>Bacteria</taxon>
        <taxon>Bacillati</taxon>
        <taxon>Actinomycetota</taxon>
        <taxon>Actinomycetes</taxon>
        <taxon>Kitasatosporales</taxon>
        <taxon>Streptomycetaceae</taxon>
        <taxon>Kitasatospora</taxon>
    </lineage>
</organism>
<feature type="compositionally biased region" description="Low complexity" evidence="1">
    <location>
        <begin position="89"/>
        <end position="125"/>
    </location>
</feature>
<feature type="compositionally biased region" description="Gly residues" evidence="1">
    <location>
        <begin position="280"/>
        <end position="318"/>
    </location>
</feature>